<keyword evidence="12 22" id="KW-0067">ATP-binding</keyword>
<dbReference type="FunFam" id="3.40.1190.10:FF:000011">
    <property type="entry name" value="Folylpolyglutamate synthase/dihydrofolate synthase"/>
    <property type="match status" value="1"/>
</dbReference>
<keyword evidence="26" id="KW-1185">Reference proteome</keyword>
<gene>
    <name evidence="25" type="ORF">SAMN04488557_0393</name>
</gene>
<dbReference type="UniPathway" id="UPA00077">
    <property type="reaction ID" value="UER00157"/>
</dbReference>
<comment type="cofactor">
    <cofactor evidence="1">
        <name>Mg(2+)</name>
        <dbReference type="ChEBI" id="CHEBI:18420"/>
    </cofactor>
</comment>
<dbReference type="Pfam" id="PF08245">
    <property type="entry name" value="Mur_ligase_M"/>
    <property type="match status" value="1"/>
</dbReference>
<dbReference type="GO" id="GO:0046654">
    <property type="term" value="P:tetrahydrofolate biosynthetic process"/>
    <property type="evidence" value="ECO:0007669"/>
    <property type="project" value="UniProtKB-UniPathway"/>
</dbReference>
<keyword evidence="13" id="KW-0460">Magnesium</keyword>
<evidence type="ECO:0000256" key="17">
    <source>
        <dbReference type="ARBA" id="ARBA00032510"/>
    </source>
</evidence>
<dbReference type="Gene3D" id="3.90.190.20">
    <property type="entry name" value="Mur ligase, C-terminal domain"/>
    <property type="match status" value="1"/>
</dbReference>
<comment type="catalytic activity">
    <reaction evidence="21">
        <text>7,8-dihydropteroate + L-glutamate + ATP = 7,8-dihydrofolate + ADP + phosphate + H(+)</text>
        <dbReference type="Rhea" id="RHEA:23584"/>
        <dbReference type="ChEBI" id="CHEBI:15378"/>
        <dbReference type="ChEBI" id="CHEBI:17839"/>
        <dbReference type="ChEBI" id="CHEBI:29985"/>
        <dbReference type="ChEBI" id="CHEBI:30616"/>
        <dbReference type="ChEBI" id="CHEBI:43474"/>
        <dbReference type="ChEBI" id="CHEBI:57451"/>
        <dbReference type="ChEBI" id="CHEBI:456216"/>
        <dbReference type="EC" id="6.3.2.12"/>
    </reaction>
</comment>
<dbReference type="InterPro" id="IPR013221">
    <property type="entry name" value="Mur_ligase_cen"/>
</dbReference>
<comment type="catalytic activity">
    <reaction evidence="19">
        <text>10-formyltetrahydrofolyl-(gamma-L-Glu)(n) + L-glutamate + ATP = 10-formyltetrahydrofolyl-(gamma-L-Glu)(n+1) + ADP + phosphate + H(+)</text>
        <dbReference type="Rhea" id="RHEA:51904"/>
        <dbReference type="Rhea" id="RHEA-COMP:13088"/>
        <dbReference type="Rhea" id="RHEA-COMP:14300"/>
        <dbReference type="ChEBI" id="CHEBI:15378"/>
        <dbReference type="ChEBI" id="CHEBI:29985"/>
        <dbReference type="ChEBI" id="CHEBI:30616"/>
        <dbReference type="ChEBI" id="CHEBI:43474"/>
        <dbReference type="ChEBI" id="CHEBI:134413"/>
        <dbReference type="ChEBI" id="CHEBI:456216"/>
        <dbReference type="EC" id="6.3.2.17"/>
    </reaction>
</comment>
<dbReference type="OrthoDB" id="9809356at2"/>
<dbReference type="InterPro" id="IPR004101">
    <property type="entry name" value="Mur_ligase_C"/>
</dbReference>
<comment type="catalytic activity">
    <reaction evidence="18">
        <text>(6S)-5,6,7,8-tetrahydrofolyl-(gamma-L-Glu)(n) + L-glutamate + ATP = (6S)-5,6,7,8-tetrahydrofolyl-(gamma-L-Glu)(n+1) + ADP + phosphate + H(+)</text>
        <dbReference type="Rhea" id="RHEA:10580"/>
        <dbReference type="Rhea" id="RHEA-COMP:14738"/>
        <dbReference type="Rhea" id="RHEA-COMP:14740"/>
        <dbReference type="ChEBI" id="CHEBI:15378"/>
        <dbReference type="ChEBI" id="CHEBI:29985"/>
        <dbReference type="ChEBI" id="CHEBI:30616"/>
        <dbReference type="ChEBI" id="CHEBI:43474"/>
        <dbReference type="ChEBI" id="CHEBI:141005"/>
        <dbReference type="ChEBI" id="CHEBI:456216"/>
        <dbReference type="EC" id="6.3.2.17"/>
    </reaction>
</comment>
<dbReference type="InterPro" id="IPR036615">
    <property type="entry name" value="Mur_ligase_C_dom_sf"/>
</dbReference>
<dbReference type="Pfam" id="PF02875">
    <property type="entry name" value="Mur_ligase_C"/>
    <property type="match status" value="1"/>
</dbReference>
<dbReference type="EMBL" id="FPCH01000001">
    <property type="protein sequence ID" value="SFV26249.1"/>
    <property type="molecule type" value="Genomic_DNA"/>
</dbReference>
<dbReference type="SUPFAM" id="SSF53623">
    <property type="entry name" value="MurD-like peptide ligases, catalytic domain"/>
    <property type="match status" value="1"/>
</dbReference>
<evidence type="ECO:0000256" key="4">
    <source>
        <dbReference type="ARBA" id="ARBA00005150"/>
    </source>
</evidence>
<dbReference type="InterPro" id="IPR001645">
    <property type="entry name" value="Folylpolyglutamate_synth"/>
</dbReference>
<evidence type="ECO:0000256" key="9">
    <source>
        <dbReference type="ARBA" id="ARBA00022598"/>
    </source>
</evidence>
<organism evidence="25 26">
    <name type="scientific">Hyphomicrobium facile</name>
    <dbReference type="NCBI Taxonomy" id="51670"/>
    <lineage>
        <taxon>Bacteria</taxon>
        <taxon>Pseudomonadati</taxon>
        <taxon>Pseudomonadota</taxon>
        <taxon>Alphaproteobacteria</taxon>
        <taxon>Hyphomicrobiales</taxon>
        <taxon>Hyphomicrobiaceae</taxon>
        <taxon>Hyphomicrobium</taxon>
    </lineage>
</organism>
<evidence type="ECO:0000256" key="11">
    <source>
        <dbReference type="ARBA" id="ARBA00022741"/>
    </source>
</evidence>
<dbReference type="RefSeq" id="WP_092863454.1">
    <property type="nucleotide sequence ID" value="NZ_FPCH01000001.1"/>
</dbReference>
<dbReference type="AlphaFoldDB" id="A0A1I7MV21"/>
<dbReference type="NCBIfam" id="TIGR01499">
    <property type="entry name" value="folC"/>
    <property type="match status" value="1"/>
</dbReference>
<dbReference type="EC" id="6.3.2.17" evidence="7"/>
<keyword evidence="10" id="KW-0479">Metal-binding</keyword>
<evidence type="ECO:0000256" key="13">
    <source>
        <dbReference type="ARBA" id="ARBA00022842"/>
    </source>
</evidence>
<reference evidence="26" key="1">
    <citation type="submission" date="2016-10" db="EMBL/GenBank/DDBJ databases">
        <authorList>
            <person name="Varghese N."/>
            <person name="Submissions S."/>
        </authorList>
    </citation>
    <scope>NUCLEOTIDE SEQUENCE [LARGE SCALE GENOMIC DNA]</scope>
    <source>
        <strain evidence="26">DSM 1565</strain>
    </source>
</reference>
<evidence type="ECO:0000256" key="20">
    <source>
        <dbReference type="ARBA" id="ARBA00049035"/>
    </source>
</evidence>
<accession>A0A1I7MV21</accession>
<evidence type="ECO:0000313" key="26">
    <source>
        <dbReference type="Proteomes" id="UP000199423"/>
    </source>
</evidence>
<keyword evidence="11 22" id="KW-0547">Nucleotide-binding</keyword>
<dbReference type="GO" id="GO:0046656">
    <property type="term" value="P:folic acid biosynthetic process"/>
    <property type="evidence" value="ECO:0007669"/>
    <property type="project" value="UniProtKB-KW"/>
</dbReference>
<keyword evidence="9 22" id="KW-0436">Ligase</keyword>
<comment type="pathway">
    <text evidence="3">Cofactor biosynthesis; tetrahydrofolate biosynthesis; 7,8-dihydrofolate from 2-amino-4-hydroxy-6-hydroxymethyl-7,8-dihydropteridine diphosphate and 4-aminobenzoate: step 2/2.</text>
</comment>
<evidence type="ECO:0000256" key="19">
    <source>
        <dbReference type="ARBA" id="ARBA00047808"/>
    </source>
</evidence>
<comment type="catalytic activity">
    <reaction evidence="20">
        <text>(6R)-5,10-methylenetetrahydrofolyl-(gamma-L-Glu)(n) + L-glutamate + ATP = (6R)-5,10-methylenetetrahydrofolyl-(gamma-L-Glu)(n+1) + ADP + phosphate + H(+)</text>
        <dbReference type="Rhea" id="RHEA:51912"/>
        <dbReference type="Rhea" id="RHEA-COMP:13257"/>
        <dbReference type="Rhea" id="RHEA-COMP:13258"/>
        <dbReference type="ChEBI" id="CHEBI:15378"/>
        <dbReference type="ChEBI" id="CHEBI:29985"/>
        <dbReference type="ChEBI" id="CHEBI:30616"/>
        <dbReference type="ChEBI" id="CHEBI:43474"/>
        <dbReference type="ChEBI" id="CHEBI:136572"/>
        <dbReference type="ChEBI" id="CHEBI:456216"/>
        <dbReference type="EC" id="6.3.2.17"/>
    </reaction>
</comment>
<evidence type="ECO:0000313" key="25">
    <source>
        <dbReference type="EMBL" id="SFV26249.1"/>
    </source>
</evidence>
<dbReference type="PIRSF" id="PIRSF001563">
    <property type="entry name" value="Folylpolyglu_synth"/>
    <property type="match status" value="1"/>
</dbReference>
<evidence type="ECO:0000256" key="21">
    <source>
        <dbReference type="ARBA" id="ARBA00049161"/>
    </source>
</evidence>
<evidence type="ECO:0000256" key="16">
    <source>
        <dbReference type="ARBA" id="ARBA00030592"/>
    </source>
</evidence>
<evidence type="ECO:0000259" key="24">
    <source>
        <dbReference type="Pfam" id="PF08245"/>
    </source>
</evidence>
<dbReference type="EC" id="6.3.2.12" evidence="6"/>
<dbReference type="PANTHER" id="PTHR11136:SF0">
    <property type="entry name" value="DIHYDROFOLATE SYNTHETASE-RELATED"/>
    <property type="match status" value="1"/>
</dbReference>
<proteinExistence type="inferred from homology"/>
<dbReference type="STRING" id="51670.SAMN04488557_0393"/>
<evidence type="ECO:0000256" key="7">
    <source>
        <dbReference type="ARBA" id="ARBA00013025"/>
    </source>
</evidence>
<feature type="domain" description="Mur ligase central" evidence="24">
    <location>
        <begin position="52"/>
        <end position="274"/>
    </location>
</feature>
<comment type="function">
    <text evidence="2">Functions in two distinct reactions of the de novo folate biosynthetic pathway. Catalyzes the addition of a glutamate residue to dihydropteroate (7,8-dihydropteroate or H2Pte) to form dihydrofolate (7,8-dihydrofolate monoglutamate or H2Pte-Glu). Also catalyzes successive additions of L-glutamate to tetrahydrofolate or 10-formyltetrahydrofolate or 5,10-methylenetetrahydrofolate, leading to folylpolyglutamate derivatives.</text>
</comment>
<evidence type="ECO:0000256" key="22">
    <source>
        <dbReference type="PIRNR" id="PIRNR001563"/>
    </source>
</evidence>
<evidence type="ECO:0000256" key="3">
    <source>
        <dbReference type="ARBA" id="ARBA00004799"/>
    </source>
</evidence>
<evidence type="ECO:0000256" key="12">
    <source>
        <dbReference type="ARBA" id="ARBA00022840"/>
    </source>
</evidence>
<evidence type="ECO:0000256" key="18">
    <source>
        <dbReference type="ARBA" id="ARBA00047493"/>
    </source>
</evidence>
<dbReference type="Proteomes" id="UP000199423">
    <property type="component" value="Unassembled WGS sequence"/>
</dbReference>
<evidence type="ECO:0000256" key="2">
    <source>
        <dbReference type="ARBA" id="ARBA00002714"/>
    </source>
</evidence>
<dbReference type="PROSITE" id="PS01012">
    <property type="entry name" value="FOLYLPOLYGLU_SYNT_2"/>
    <property type="match status" value="1"/>
</dbReference>
<comment type="pathway">
    <text evidence="4">Cofactor biosynthesis; tetrahydrofolylpolyglutamate biosynthesis.</text>
</comment>
<keyword evidence="14" id="KW-0289">Folate biosynthesis</keyword>
<dbReference type="GO" id="GO:0008841">
    <property type="term" value="F:dihydrofolate synthase activity"/>
    <property type="evidence" value="ECO:0007669"/>
    <property type="project" value="UniProtKB-EC"/>
</dbReference>
<dbReference type="GO" id="GO:0004326">
    <property type="term" value="F:tetrahydrofolylpolyglutamate synthase activity"/>
    <property type="evidence" value="ECO:0007669"/>
    <property type="project" value="UniProtKB-EC"/>
</dbReference>
<feature type="domain" description="Mur ligase C-terminal" evidence="23">
    <location>
        <begin position="320"/>
        <end position="434"/>
    </location>
</feature>
<name>A0A1I7MV21_9HYPH</name>
<comment type="similarity">
    <text evidence="5 22">Belongs to the folylpolyglutamate synthase family.</text>
</comment>
<evidence type="ECO:0000256" key="5">
    <source>
        <dbReference type="ARBA" id="ARBA00008276"/>
    </source>
</evidence>
<dbReference type="InterPro" id="IPR018109">
    <property type="entry name" value="Folylpolyglutamate_synth_CS"/>
</dbReference>
<dbReference type="Gene3D" id="3.40.1190.10">
    <property type="entry name" value="Mur-like, catalytic domain"/>
    <property type="match status" value="1"/>
</dbReference>
<dbReference type="GO" id="GO:0046872">
    <property type="term" value="F:metal ion binding"/>
    <property type="evidence" value="ECO:0007669"/>
    <property type="project" value="UniProtKB-KW"/>
</dbReference>
<evidence type="ECO:0000256" key="6">
    <source>
        <dbReference type="ARBA" id="ARBA00013023"/>
    </source>
</evidence>
<dbReference type="PANTHER" id="PTHR11136">
    <property type="entry name" value="FOLYLPOLYGLUTAMATE SYNTHASE-RELATED"/>
    <property type="match status" value="1"/>
</dbReference>
<dbReference type="GO" id="GO:0005524">
    <property type="term" value="F:ATP binding"/>
    <property type="evidence" value="ECO:0007669"/>
    <property type="project" value="UniProtKB-KW"/>
</dbReference>
<evidence type="ECO:0000256" key="8">
    <source>
        <dbReference type="ARBA" id="ARBA00019357"/>
    </source>
</evidence>
<dbReference type="GO" id="GO:0005737">
    <property type="term" value="C:cytoplasm"/>
    <property type="evidence" value="ECO:0007669"/>
    <property type="project" value="TreeGrafter"/>
</dbReference>
<evidence type="ECO:0000256" key="10">
    <source>
        <dbReference type="ARBA" id="ARBA00022723"/>
    </source>
</evidence>
<sequence length="449" mass="48002">MTSSTTRPTSDALLADMMLLHPKLIDLSLGRVERLLAKLGHPEKKLPPVVHIAGTNGKGSVTAYLRAFAEAAGKRVHVYTSPHLVRFHERISLAGDDGKSHPIDEDLLVDVLTRVQAVNDGEDITQFEITTAAAFLAFSERPADVLLLEVGLGGRLDATNVIAEPALTVITPISMDHAEKLGPTLAKIAFEKSGILKRGVPGIISQQTDDVLTVLESRSRAIHAPLTVWGRDYDAYEQAGRLIVQQNDRLLDLPLPALIGRHQITNAGTAVAAALTLGERIPSLAIDEGALEAGLRSVEWPARMQRLTSGPLADILGDETELWLDGGHNPAAGDMLADTLATLDEKSPKPVYLIVGMMGQKDALGFLAPFRGLVRAIYTVPIPGANEAPHSEENLAEVARGAGMQAADRKNVIDALQTIAGLSKGPKRVLICGSLYLAGYVLLLHKGLE</sequence>
<dbReference type="InterPro" id="IPR036565">
    <property type="entry name" value="Mur-like_cat_sf"/>
</dbReference>
<protein>
    <recommendedName>
        <fullName evidence="8">Dihydrofolate synthase/folylpolyglutamate synthase</fullName>
        <ecNumber evidence="6">6.3.2.12</ecNumber>
        <ecNumber evidence="7">6.3.2.17</ecNumber>
    </recommendedName>
    <alternativeName>
        <fullName evidence="17">Folylpoly-gamma-glutamate synthetase-dihydrofolate synthetase</fullName>
    </alternativeName>
    <alternativeName>
        <fullName evidence="15">Folylpolyglutamate synthetase</fullName>
    </alternativeName>
    <alternativeName>
        <fullName evidence="16">Tetrahydrofolylpolyglutamate synthase</fullName>
    </alternativeName>
</protein>
<evidence type="ECO:0000259" key="23">
    <source>
        <dbReference type="Pfam" id="PF02875"/>
    </source>
</evidence>
<evidence type="ECO:0000256" key="1">
    <source>
        <dbReference type="ARBA" id="ARBA00001946"/>
    </source>
</evidence>
<dbReference type="SUPFAM" id="SSF53244">
    <property type="entry name" value="MurD-like peptide ligases, peptide-binding domain"/>
    <property type="match status" value="1"/>
</dbReference>
<evidence type="ECO:0000256" key="14">
    <source>
        <dbReference type="ARBA" id="ARBA00022909"/>
    </source>
</evidence>
<evidence type="ECO:0000256" key="15">
    <source>
        <dbReference type="ARBA" id="ARBA00030048"/>
    </source>
</evidence>